<sequence>MSFSTMLFVAFIAIVSIQVIYYLSFLFAFATKPAEKRLKQNLPVSIIVCAKNEAKNLKENLPALINQKYPNFEIVLVNDSSSDDTLEVMKTLKNQNDNISIVDVKENEAFWGNKKYALTLGIKASKNDFLIFTDADCLPVSDMWLANIAGHFSNAKSIVLGYGAYRKKPLSLLNKLIRFETLMTALQYFSYAILGLPYMGVGRNMAYRKELFFNNSGFNNHMHVKSGDDDLLINEMATKENTAICFTKASFTLSEPKSSFNNWFYQKRRHVSTARLYKVKHKALLGLFYISQLAFWILALFCFLIMDNWQLVLILFCLRLFVQYASVGISSNKLLEKDLILLIPILDLFLVITQLFIFITNLISKPKHWK</sequence>
<dbReference type="SUPFAM" id="SSF53448">
    <property type="entry name" value="Nucleotide-diphospho-sugar transferases"/>
    <property type="match status" value="1"/>
</dbReference>
<keyword evidence="7" id="KW-1185">Reference proteome</keyword>
<keyword evidence="2 6" id="KW-0328">Glycosyltransferase</keyword>
<dbReference type="EMBL" id="JAIUJR010000006">
    <property type="protein sequence ID" value="MCA0133009.1"/>
    <property type="molecule type" value="Genomic_DNA"/>
</dbReference>
<organism evidence="6 7">
    <name type="scientific">Winogradskyella alexanderae</name>
    <dbReference type="NCBI Taxonomy" id="2877123"/>
    <lineage>
        <taxon>Bacteria</taxon>
        <taxon>Pseudomonadati</taxon>
        <taxon>Bacteroidota</taxon>
        <taxon>Flavobacteriia</taxon>
        <taxon>Flavobacteriales</taxon>
        <taxon>Flavobacteriaceae</taxon>
        <taxon>Winogradskyella</taxon>
    </lineage>
</organism>
<dbReference type="PANTHER" id="PTHR43630:SF1">
    <property type="entry name" value="POLY-BETA-1,6-N-ACETYL-D-GLUCOSAMINE SYNTHASE"/>
    <property type="match status" value="1"/>
</dbReference>
<feature type="transmembrane region" description="Helical" evidence="4">
    <location>
        <begin position="6"/>
        <end position="30"/>
    </location>
</feature>
<dbReference type="PANTHER" id="PTHR43630">
    <property type="entry name" value="POLY-BETA-1,6-N-ACETYL-D-GLUCOSAMINE SYNTHASE"/>
    <property type="match status" value="1"/>
</dbReference>
<protein>
    <submittedName>
        <fullName evidence="6">Glycosyltransferase</fullName>
        <ecNumber evidence="6">2.4.-.-</ecNumber>
    </submittedName>
</protein>
<dbReference type="GO" id="GO:0016757">
    <property type="term" value="F:glycosyltransferase activity"/>
    <property type="evidence" value="ECO:0007669"/>
    <property type="project" value="UniProtKB-KW"/>
</dbReference>
<evidence type="ECO:0000256" key="4">
    <source>
        <dbReference type="SAM" id="Phobius"/>
    </source>
</evidence>
<feature type="domain" description="Glycosyltransferase 2-like" evidence="5">
    <location>
        <begin position="45"/>
        <end position="212"/>
    </location>
</feature>
<dbReference type="InterPro" id="IPR029044">
    <property type="entry name" value="Nucleotide-diphossugar_trans"/>
</dbReference>
<reference evidence="7" key="1">
    <citation type="submission" date="2023-07" db="EMBL/GenBank/DDBJ databases">
        <authorList>
            <person name="Yue Y."/>
        </authorList>
    </citation>
    <scope>NUCLEOTIDE SEQUENCE [LARGE SCALE GENOMIC DNA]</scope>
    <source>
        <strain evidence="7">D23</strain>
    </source>
</reference>
<dbReference type="EC" id="2.4.-.-" evidence="6"/>
<keyword evidence="4" id="KW-0472">Membrane</keyword>
<accession>A0ABS7XSK9</accession>
<dbReference type="Proteomes" id="UP001198901">
    <property type="component" value="Unassembled WGS sequence"/>
</dbReference>
<gene>
    <name evidence="6" type="ORF">LBU54_10485</name>
</gene>
<comment type="caution">
    <text evidence="6">The sequence shown here is derived from an EMBL/GenBank/DDBJ whole genome shotgun (WGS) entry which is preliminary data.</text>
</comment>
<evidence type="ECO:0000256" key="3">
    <source>
        <dbReference type="ARBA" id="ARBA00022679"/>
    </source>
</evidence>
<name>A0ABS7XSK9_9FLAO</name>
<comment type="similarity">
    <text evidence="1">Belongs to the glycosyltransferase 2 family.</text>
</comment>
<evidence type="ECO:0000313" key="6">
    <source>
        <dbReference type="EMBL" id="MCA0133009.1"/>
    </source>
</evidence>
<proteinExistence type="inferred from homology"/>
<feature type="transmembrane region" description="Helical" evidence="4">
    <location>
        <begin position="341"/>
        <end position="363"/>
    </location>
</feature>
<dbReference type="RefSeq" id="WP_224529145.1">
    <property type="nucleotide sequence ID" value="NZ_JAIUJR010000006.1"/>
</dbReference>
<evidence type="ECO:0000256" key="1">
    <source>
        <dbReference type="ARBA" id="ARBA00006739"/>
    </source>
</evidence>
<evidence type="ECO:0000256" key="2">
    <source>
        <dbReference type="ARBA" id="ARBA00022676"/>
    </source>
</evidence>
<keyword evidence="4" id="KW-1133">Transmembrane helix</keyword>
<dbReference type="Pfam" id="PF00535">
    <property type="entry name" value="Glycos_transf_2"/>
    <property type="match status" value="1"/>
</dbReference>
<evidence type="ECO:0000259" key="5">
    <source>
        <dbReference type="Pfam" id="PF00535"/>
    </source>
</evidence>
<keyword evidence="4" id="KW-0812">Transmembrane</keyword>
<keyword evidence="3 6" id="KW-0808">Transferase</keyword>
<dbReference type="Gene3D" id="3.90.550.10">
    <property type="entry name" value="Spore Coat Polysaccharide Biosynthesis Protein SpsA, Chain A"/>
    <property type="match status" value="1"/>
</dbReference>
<dbReference type="InterPro" id="IPR001173">
    <property type="entry name" value="Glyco_trans_2-like"/>
</dbReference>
<feature type="transmembrane region" description="Helical" evidence="4">
    <location>
        <begin position="284"/>
        <end position="306"/>
    </location>
</feature>
<evidence type="ECO:0000313" key="7">
    <source>
        <dbReference type="Proteomes" id="UP001198901"/>
    </source>
</evidence>